<dbReference type="InterPro" id="IPR036397">
    <property type="entry name" value="RNaseH_sf"/>
</dbReference>
<dbReference type="Pfam" id="PF09299">
    <property type="entry name" value="Mu-transpos_C"/>
    <property type="match status" value="1"/>
</dbReference>
<proteinExistence type="predicted"/>
<organism evidence="3 4">
    <name type="scientific">Chromobacterium aquaticum</name>
    <dbReference type="NCBI Taxonomy" id="467180"/>
    <lineage>
        <taxon>Bacteria</taxon>
        <taxon>Pseudomonadati</taxon>
        <taxon>Pseudomonadota</taxon>
        <taxon>Betaproteobacteria</taxon>
        <taxon>Neisseriales</taxon>
        <taxon>Chromobacteriaceae</taxon>
        <taxon>Chromobacterium</taxon>
    </lineage>
</organism>
<evidence type="ECO:0000259" key="1">
    <source>
        <dbReference type="PROSITE" id="PS50994"/>
    </source>
</evidence>
<dbReference type="InterPro" id="IPR009061">
    <property type="entry name" value="DNA-bd_dom_put_sf"/>
</dbReference>
<feature type="domain" description="Integrase catalytic" evidence="1">
    <location>
        <begin position="267"/>
        <end position="440"/>
    </location>
</feature>
<accession>A0ABV8ZYD6</accession>
<dbReference type="SUPFAM" id="SSF53098">
    <property type="entry name" value="Ribonuclease H-like"/>
    <property type="match status" value="1"/>
</dbReference>
<dbReference type="InterPro" id="IPR009004">
    <property type="entry name" value="Transposase_Mu_C"/>
</dbReference>
<dbReference type="Gene3D" id="1.10.10.60">
    <property type="entry name" value="Homeodomain-like"/>
    <property type="match status" value="1"/>
</dbReference>
<dbReference type="InterPro" id="IPR001584">
    <property type="entry name" value="Integrase_cat-core"/>
</dbReference>
<dbReference type="InterPro" id="IPR015126">
    <property type="entry name" value="Mu_I-gamma"/>
</dbReference>
<protein>
    <submittedName>
        <fullName evidence="3">Mu transposase C-terminal domain-containing protein</fullName>
    </submittedName>
</protein>
<dbReference type="InterPro" id="IPR003314">
    <property type="entry name" value="Mu-type_HTH"/>
</dbReference>
<dbReference type="SUPFAM" id="SSF50610">
    <property type="entry name" value="mu transposase, C-terminal domain"/>
    <property type="match status" value="1"/>
</dbReference>
<dbReference type="InterPro" id="IPR036388">
    <property type="entry name" value="WH-like_DNA-bd_sf"/>
</dbReference>
<gene>
    <name evidence="3" type="ORF">ACFO0R_19675</name>
</gene>
<evidence type="ECO:0000259" key="2">
    <source>
        <dbReference type="PROSITE" id="PS51702"/>
    </source>
</evidence>
<keyword evidence="4" id="KW-1185">Reference proteome</keyword>
<dbReference type="InterPro" id="IPR015378">
    <property type="entry name" value="Transposase-like_Mu_C"/>
</dbReference>
<dbReference type="InterPro" id="IPR012337">
    <property type="entry name" value="RNaseH-like_sf"/>
</dbReference>
<dbReference type="Pfam" id="PF02316">
    <property type="entry name" value="HTH_Tnp_Mu_1"/>
    <property type="match status" value="1"/>
</dbReference>
<dbReference type="PROSITE" id="PS50994">
    <property type="entry name" value="INTEGRASE"/>
    <property type="match status" value="1"/>
</dbReference>
<sequence>MNSALKSHYSAAELSALQVEGLPTSKGKLIAKAERECWSFVETKGKGGTRREYSPPAEVLAAIRAQAAKKVAALSAPVLPIQREEQLPLIETEAQALKADARRGVLQALEMLMQRSGYPMKKAAAVLIDMARVGAANEQLVGMLKMARDERGRKSEDGLPSVRSVQRFVEYERAGMLAPKKRERDMSVPAWAPFFLGYYQRPEKPTVEHAYREFIKDWAQAQPGTEIPSVWQVRRFLAKVGNVSREIGRMGEHELKTLRPFIRRGFENLLPGDIYSADGHTFDAEVQHPLHGRPFRPEITTMVDIATRKAVGWSVGLAESAFAVLDALRDAAMKAGIPAVFYVDNGSGYKNEMMLDVATGFMARLGIEMVNSLPYNSQARGVIEKLHQTIWINAAKSLPGYIGWDMDREAKLATFKLSRKAIAQDQKTAAMPLMAWARFVAFCEERVAEYNDRPHRSLPKITDPATGRRRNMTPNEKWALHVAQGFEAHRVTDDEARPLFRPQMLRTVRRCEIELLGNRYFARPLEEFHGEQLRVGYDIHDPHIVWVYDDEGRFLCTAELDANKRDYMPKSVIDRAREKRATGREKRLEAKLVEVREELHGTPALEHSDTVTIPGFMSINREQLAQRARELQAMEVVAEPVVSKLAAQETATPAKEAAAWGVPSTPEARWAEWKRLNAMTEEDIDSEKARKWRHTYQATAEFRTYQRKSA</sequence>
<comment type="caution">
    <text evidence="3">The sequence shown here is derived from an EMBL/GenBank/DDBJ whole genome shotgun (WGS) entry which is preliminary data.</text>
</comment>
<dbReference type="Gene3D" id="2.30.30.130">
    <property type="entry name" value="Transposase, Mu, C-terminal"/>
    <property type="match status" value="1"/>
</dbReference>
<dbReference type="EMBL" id="JBHSEK010000017">
    <property type="protein sequence ID" value="MFC4491836.1"/>
    <property type="molecule type" value="Genomic_DNA"/>
</dbReference>
<evidence type="ECO:0000313" key="3">
    <source>
        <dbReference type="EMBL" id="MFC4491836.1"/>
    </source>
</evidence>
<dbReference type="PROSITE" id="PS51702">
    <property type="entry name" value="HTH_MU"/>
    <property type="match status" value="1"/>
</dbReference>
<reference evidence="4" key="1">
    <citation type="journal article" date="2019" name="Int. J. Syst. Evol. Microbiol.">
        <title>The Global Catalogue of Microorganisms (GCM) 10K type strain sequencing project: providing services to taxonomists for standard genome sequencing and annotation.</title>
        <authorList>
            <consortium name="The Broad Institute Genomics Platform"/>
            <consortium name="The Broad Institute Genome Sequencing Center for Infectious Disease"/>
            <person name="Wu L."/>
            <person name="Ma J."/>
        </authorList>
    </citation>
    <scope>NUCLEOTIDE SEQUENCE [LARGE SCALE GENOMIC DNA]</scope>
    <source>
        <strain evidence="4">CGMCC 4.7608</strain>
    </source>
</reference>
<feature type="domain" description="HTH Mu-type" evidence="2">
    <location>
        <begin position="7"/>
        <end position="71"/>
    </location>
</feature>
<dbReference type="SUPFAM" id="SSF46955">
    <property type="entry name" value="Putative DNA-binding domain"/>
    <property type="match status" value="1"/>
</dbReference>
<evidence type="ECO:0000313" key="4">
    <source>
        <dbReference type="Proteomes" id="UP001595999"/>
    </source>
</evidence>
<dbReference type="Pfam" id="PF09039">
    <property type="entry name" value="HTH_Tnp_Mu_2"/>
    <property type="match status" value="1"/>
</dbReference>
<dbReference type="Gene3D" id="3.30.420.10">
    <property type="entry name" value="Ribonuclease H-like superfamily/Ribonuclease H"/>
    <property type="match status" value="1"/>
</dbReference>
<dbReference type="Gene3D" id="1.10.10.10">
    <property type="entry name" value="Winged helix-like DNA-binding domain superfamily/Winged helix DNA-binding domain"/>
    <property type="match status" value="1"/>
</dbReference>
<name>A0ABV8ZYD6_9NEIS</name>
<dbReference type="RefSeq" id="WP_231462910.1">
    <property type="nucleotide sequence ID" value="NZ_JAJOHW010000089.1"/>
</dbReference>
<dbReference type="Proteomes" id="UP001595999">
    <property type="component" value="Unassembled WGS sequence"/>
</dbReference>